<evidence type="ECO:0000256" key="5">
    <source>
        <dbReference type="SAM" id="MobiDB-lite"/>
    </source>
</evidence>
<evidence type="ECO:0000313" key="8">
    <source>
        <dbReference type="EMBL" id="CAD8377428.1"/>
    </source>
</evidence>
<evidence type="ECO:0000256" key="3">
    <source>
        <dbReference type="ARBA" id="ARBA00022989"/>
    </source>
</evidence>
<sequence>MTIIIVDYTNGFLSSFQLPKHVKVTPAEYFSPNSNPGYDSTSSLQMASSPLTNDEAALAFWVVAFASSHIGMSATRSFIISTLGDMASSLDLVGREEWKLPDWWPGDSSGGDRLFPDADTAGRQIYRAGYTAVSFVTLGSAFAAYLTASSGASADVSVNTLGFVDDMGSDARFLYSAYMGTAALSFGASIASLFNASPLGLMPNFETQSSLSSSGDKQLLPDSPGDTLGGIRRDDSLKFTARGLTRITRHPLILPVVPWGIATSYLAGNRLCDYVLFGGLAMYAVAGCFAQDLRVIREEGSVGTVFKPTDSAEEGQQLSGFFQVTSFLPFGAVLDGRQKLGDVAEELPWLEFIVGTSLGWLLEKRILQSLHELTA</sequence>
<dbReference type="InterPro" id="IPR009915">
    <property type="entry name" value="NnrU_dom"/>
</dbReference>
<name>A0A7S0AYL0_9STRA</name>
<keyword evidence="3 6" id="KW-1133">Transmembrane helix</keyword>
<dbReference type="GO" id="GO:0016020">
    <property type="term" value="C:membrane"/>
    <property type="evidence" value="ECO:0007669"/>
    <property type="project" value="UniProtKB-SubCell"/>
</dbReference>
<feature type="compositionally biased region" description="Polar residues" evidence="5">
    <location>
        <begin position="207"/>
        <end position="216"/>
    </location>
</feature>
<comment type="subcellular location">
    <subcellularLocation>
        <location evidence="1">Membrane</location>
        <topology evidence="1">Multi-pass membrane protein</topology>
    </subcellularLocation>
</comment>
<protein>
    <recommendedName>
        <fullName evidence="7">NnrU domain-containing protein</fullName>
    </recommendedName>
</protein>
<keyword evidence="4 6" id="KW-0472">Membrane</keyword>
<gene>
    <name evidence="8" type="ORF">MPOL1434_LOCUS9514</name>
</gene>
<evidence type="ECO:0000259" key="7">
    <source>
        <dbReference type="Pfam" id="PF07298"/>
    </source>
</evidence>
<accession>A0A7S0AYL0</accession>
<evidence type="ECO:0000256" key="2">
    <source>
        <dbReference type="ARBA" id="ARBA00022692"/>
    </source>
</evidence>
<dbReference type="Pfam" id="PF07298">
    <property type="entry name" value="NnrU"/>
    <property type="match status" value="1"/>
</dbReference>
<keyword evidence="2 6" id="KW-0812">Transmembrane</keyword>
<feature type="region of interest" description="Disordered" evidence="5">
    <location>
        <begin position="207"/>
        <end position="231"/>
    </location>
</feature>
<evidence type="ECO:0000256" key="6">
    <source>
        <dbReference type="SAM" id="Phobius"/>
    </source>
</evidence>
<feature type="domain" description="NnrU" evidence="7">
    <location>
        <begin position="120"/>
        <end position="303"/>
    </location>
</feature>
<evidence type="ECO:0000256" key="1">
    <source>
        <dbReference type="ARBA" id="ARBA00004141"/>
    </source>
</evidence>
<dbReference type="AlphaFoldDB" id="A0A7S0AYL0"/>
<feature type="transmembrane region" description="Helical" evidence="6">
    <location>
        <begin position="132"/>
        <end position="153"/>
    </location>
</feature>
<feature type="transmembrane region" description="Helical" evidence="6">
    <location>
        <begin position="173"/>
        <end position="194"/>
    </location>
</feature>
<dbReference type="EMBL" id="HBEJ01016301">
    <property type="protein sequence ID" value="CAD8377428.1"/>
    <property type="molecule type" value="Transcribed_RNA"/>
</dbReference>
<evidence type="ECO:0000256" key="4">
    <source>
        <dbReference type="ARBA" id="ARBA00023136"/>
    </source>
</evidence>
<proteinExistence type="predicted"/>
<organism evidence="8">
    <name type="scientific">Minutocellus polymorphus</name>
    <dbReference type="NCBI Taxonomy" id="265543"/>
    <lineage>
        <taxon>Eukaryota</taxon>
        <taxon>Sar</taxon>
        <taxon>Stramenopiles</taxon>
        <taxon>Ochrophyta</taxon>
        <taxon>Bacillariophyta</taxon>
        <taxon>Mediophyceae</taxon>
        <taxon>Cymatosirophycidae</taxon>
        <taxon>Cymatosirales</taxon>
        <taxon>Cymatosiraceae</taxon>
        <taxon>Minutocellus</taxon>
    </lineage>
</organism>
<reference evidence="8" key="1">
    <citation type="submission" date="2021-01" db="EMBL/GenBank/DDBJ databases">
        <authorList>
            <person name="Corre E."/>
            <person name="Pelletier E."/>
            <person name="Niang G."/>
            <person name="Scheremetjew M."/>
            <person name="Finn R."/>
            <person name="Kale V."/>
            <person name="Holt S."/>
            <person name="Cochrane G."/>
            <person name="Meng A."/>
            <person name="Brown T."/>
            <person name="Cohen L."/>
        </authorList>
    </citation>
    <scope>NUCLEOTIDE SEQUENCE</scope>
    <source>
        <strain evidence="8">CCMP3303</strain>
    </source>
</reference>